<sequence length="129" mass="13740">MHAGDPGVVQRLGRLEVDHAHDLALAADREARLRDDVADDLHEVGRTADVMFDGRLTRPEGAADDARRLRQAVEDLQIAADGLAAQPAPALEVDTRQGARHLGEMVDDRPAGGGDVRGGGESVADRGRH</sequence>
<gene>
    <name evidence="2" type="ORF">LRS13_20055</name>
</gene>
<proteinExistence type="predicted"/>
<accession>A0ABY5PE60</accession>
<feature type="compositionally biased region" description="Gly residues" evidence="1">
    <location>
        <begin position="111"/>
        <end position="121"/>
    </location>
</feature>
<name>A0ABY5PE60_9ACTN</name>
<evidence type="ECO:0000313" key="3">
    <source>
        <dbReference type="Proteomes" id="UP001058860"/>
    </source>
</evidence>
<evidence type="ECO:0000256" key="1">
    <source>
        <dbReference type="SAM" id="MobiDB-lite"/>
    </source>
</evidence>
<dbReference type="Proteomes" id="UP001058860">
    <property type="component" value="Chromosome"/>
</dbReference>
<feature type="region of interest" description="Disordered" evidence="1">
    <location>
        <begin position="102"/>
        <end position="129"/>
    </location>
</feature>
<organism evidence="2 3">
    <name type="scientific">Svornostia abyssi</name>
    <dbReference type="NCBI Taxonomy" id="2898438"/>
    <lineage>
        <taxon>Bacteria</taxon>
        <taxon>Bacillati</taxon>
        <taxon>Actinomycetota</taxon>
        <taxon>Thermoleophilia</taxon>
        <taxon>Solirubrobacterales</taxon>
        <taxon>Baekduiaceae</taxon>
        <taxon>Svornostia</taxon>
    </lineage>
</organism>
<protein>
    <submittedName>
        <fullName evidence="2">Uncharacterized protein</fullName>
    </submittedName>
</protein>
<reference evidence="3" key="1">
    <citation type="submission" date="2021-11" db="EMBL/GenBank/DDBJ databases">
        <title>Cultivation dependent microbiological survey of springs from the worlds oldest radium mine currently devoted to the extraction of radon-saturated water.</title>
        <authorList>
            <person name="Kapinusova G."/>
            <person name="Smrhova T."/>
            <person name="Strejcek M."/>
            <person name="Suman J."/>
            <person name="Jani K."/>
            <person name="Pajer P."/>
            <person name="Uhlik O."/>
        </authorList>
    </citation>
    <scope>NUCLEOTIDE SEQUENCE [LARGE SCALE GENOMIC DNA]</scope>
    <source>
        <strain evidence="3">J379</strain>
    </source>
</reference>
<evidence type="ECO:0000313" key="2">
    <source>
        <dbReference type="EMBL" id="UUY02955.1"/>
    </source>
</evidence>
<dbReference type="EMBL" id="CP088295">
    <property type="protein sequence ID" value="UUY02955.1"/>
    <property type="molecule type" value="Genomic_DNA"/>
</dbReference>
<keyword evidence="3" id="KW-1185">Reference proteome</keyword>